<evidence type="ECO:0000313" key="3">
    <source>
        <dbReference type="Proteomes" id="UP000018948"/>
    </source>
</evidence>
<feature type="region of interest" description="Disordered" evidence="1">
    <location>
        <begin position="1"/>
        <end position="59"/>
    </location>
</feature>
<sequence length="169" mass="17971">PHGGEKEAAESGDERNSSVESVEENNETDILSGTTDLLNVDAPGGRDPNYDALESGDEAARDDVVTDIQFDCSGWVSNGSAADGSEPDPERDEMDIALAKEFLDGFGGADAVLAGNLLDRTLREFSTTGWGLIHEPDVHEELQTPYVPVEGTTSYPGLRQGYSGPTPEV</sequence>
<dbReference type="AlphaFoldDB" id="W2Z4M3"/>
<evidence type="ECO:0000256" key="1">
    <source>
        <dbReference type="SAM" id="MobiDB-lite"/>
    </source>
</evidence>
<name>W2Z4M3_PHYNI</name>
<feature type="compositionally biased region" description="Basic and acidic residues" evidence="1">
    <location>
        <begin position="1"/>
        <end position="17"/>
    </location>
</feature>
<reference evidence="2 3" key="1">
    <citation type="submission" date="2013-11" db="EMBL/GenBank/DDBJ databases">
        <title>The Genome Sequence of Phytophthora parasitica P10297.</title>
        <authorList>
            <consortium name="The Broad Institute Genomics Platform"/>
            <person name="Russ C."/>
            <person name="Tyler B."/>
            <person name="Panabieres F."/>
            <person name="Shan W."/>
            <person name="Tripathy S."/>
            <person name="Grunwald N."/>
            <person name="Machado M."/>
            <person name="Johnson C.S."/>
            <person name="Walker B."/>
            <person name="Young S.K."/>
            <person name="Zeng Q."/>
            <person name="Gargeya S."/>
            <person name="Fitzgerald M."/>
            <person name="Haas B."/>
            <person name="Abouelleil A."/>
            <person name="Allen A.W."/>
            <person name="Alvarado L."/>
            <person name="Arachchi H.M."/>
            <person name="Berlin A.M."/>
            <person name="Chapman S.B."/>
            <person name="Gainer-Dewar J."/>
            <person name="Goldberg J."/>
            <person name="Griggs A."/>
            <person name="Gujja S."/>
            <person name="Hansen M."/>
            <person name="Howarth C."/>
            <person name="Imamovic A."/>
            <person name="Ireland A."/>
            <person name="Larimer J."/>
            <person name="McCowan C."/>
            <person name="Murphy C."/>
            <person name="Pearson M."/>
            <person name="Poon T.W."/>
            <person name="Priest M."/>
            <person name="Roberts A."/>
            <person name="Saif S."/>
            <person name="Shea T."/>
            <person name="Sisk P."/>
            <person name="Sykes S."/>
            <person name="Wortman J."/>
            <person name="Nusbaum C."/>
            <person name="Birren B."/>
        </authorList>
    </citation>
    <scope>NUCLEOTIDE SEQUENCE [LARGE SCALE GENOMIC DNA]</scope>
    <source>
        <strain evidence="2 3">P10297</strain>
    </source>
</reference>
<evidence type="ECO:0000313" key="2">
    <source>
        <dbReference type="EMBL" id="ETP42203.1"/>
    </source>
</evidence>
<feature type="compositionally biased region" description="Polar residues" evidence="1">
    <location>
        <begin position="28"/>
        <end position="37"/>
    </location>
</feature>
<protein>
    <submittedName>
        <fullName evidence="2">Uncharacterized protein</fullName>
    </submittedName>
</protein>
<organism evidence="2 3">
    <name type="scientific">Phytophthora nicotianae P10297</name>
    <dbReference type="NCBI Taxonomy" id="1317064"/>
    <lineage>
        <taxon>Eukaryota</taxon>
        <taxon>Sar</taxon>
        <taxon>Stramenopiles</taxon>
        <taxon>Oomycota</taxon>
        <taxon>Peronosporomycetes</taxon>
        <taxon>Peronosporales</taxon>
        <taxon>Peronosporaceae</taxon>
        <taxon>Phytophthora</taxon>
    </lineage>
</organism>
<dbReference type="EMBL" id="ANIY01002262">
    <property type="protein sequence ID" value="ETP42203.1"/>
    <property type="molecule type" value="Genomic_DNA"/>
</dbReference>
<gene>
    <name evidence="2" type="ORF">F442_10871</name>
</gene>
<dbReference type="Proteomes" id="UP000018948">
    <property type="component" value="Unassembled WGS sequence"/>
</dbReference>
<feature type="region of interest" description="Disordered" evidence="1">
    <location>
        <begin position="146"/>
        <end position="169"/>
    </location>
</feature>
<accession>W2Z4M3</accession>
<comment type="caution">
    <text evidence="2">The sequence shown here is derived from an EMBL/GenBank/DDBJ whole genome shotgun (WGS) entry which is preliminary data.</text>
</comment>
<dbReference type="OrthoDB" id="88637at2759"/>
<feature type="non-terminal residue" evidence="2">
    <location>
        <position position="1"/>
    </location>
</feature>
<proteinExistence type="predicted"/>